<feature type="domain" description="VWFA" evidence="1">
    <location>
        <begin position="288"/>
        <end position="466"/>
    </location>
</feature>
<name>A0A7D8Z4E3_VANHU</name>
<comment type="caution">
    <text evidence="3">The sequence shown here is derived from an EMBL/GenBank/DDBJ whole genome shotgun (WGS) entry which is preliminary data.</text>
</comment>
<dbReference type="InterPro" id="IPR013694">
    <property type="entry name" value="VIT"/>
</dbReference>
<evidence type="ECO:0000259" key="1">
    <source>
        <dbReference type="PROSITE" id="PS50234"/>
    </source>
</evidence>
<proteinExistence type="predicted"/>
<evidence type="ECO:0008006" key="5">
    <source>
        <dbReference type="Google" id="ProtNLM"/>
    </source>
</evidence>
<dbReference type="Gene3D" id="3.40.50.410">
    <property type="entry name" value="von Willebrand factor, type A domain"/>
    <property type="match status" value="1"/>
</dbReference>
<dbReference type="SMART" id="SM00609">
    <property type="entry name" value="VIT"/>
    <property type="match status" value="1"/>
</dbReference>
<dbReference type="Proteomes" id="UP000473826">
    <property type="component" value="Unassembled WGS sequence"/>
</dbReference>
<dbReference type="OrthoDB" id="1729737at2759"/>
<evidence type="ECO:0000259" key="2">
    <source>
        <dbReference type="PROSITE" id="PS51468"/>
    </source>
</evidence>
<dbReference type="Pfam" id="PF13768">
    <property type="entry name" value="VWA_3"/>
    <property type="match status" value="1"/>
</dbReference>
<gene>
    <name evidence="3" type="ORF">VHUM_01930</name>
</gene>
<organism evidence="3 4">
    <name type="scientific">Vanrija humicola</name>
    <name type="common">Yeast</name>
    <name type="synonym">Cryptococcus humicola</name>
    <dbReference type="NCBI Taxonomy" id="5417"/>
    <lineage>
        <taxon>Eukaryota</taxon>
        <taxon>Fungi</taxon>
        <taxon>Dikarya</taxon>
        <taxon>Basidiomycota</taxon>
        <taxon>Agaricomycotina</taxon>
        <taxon>Tremellomycetes</taxon>
        <taxon>Trichosporonales</taxon>
        <taxon>Trichosporonaceae</taxon>
        <taxon>Vanrija</taxon>
    </lineage>
</organism>
<dbReference type="PROSITE" id="PS51468">
    <property type="entry name" value="VIT"/>
    <property type="match status" value="1"/>
</dbReference>
<dbReference type="SMART" id="SM00327">
    <property type="entry name" value="VWA"/>
    <property type="match status" value="1"/>
</dbReference>
<accession>A0A7D8Z4E3</accession>
<dbReference type="PANTHER" id="PTHR45737">
    <property type="entry name" value="VON WILLEBRAND FACTOR A DOMAIN-CONTAINING PROTEIN 5A"/>
    <property type="match status" value="1"/>
</dbReference>
<dbReference type="SUPFAM" id="SSF53300">
    <property type="entry name" value="vWA-like"/>
    <property type="match status" value="1"/>
</dbReference>
<protein>
    <recommendedName>
        <fullName evidence="5">VIT domain-containing protein</fullName>
    </recommendedName>
</protein>
<reference evidence="3 4" key="1">
    <citation type="journal article" date="2019" name="PLoS Genet.">
        <title>Convergent evolution of linked mating-type loci in basidiomycete fungi.</title>
        <authorList>
            <person name="Sun S."/>
            <person name="Coelho M.A."/>
            <person name="Heitman J."/>
            <person name="Nowrousian M."/>
        </authorList>
    </citation>
    <scope>NUCLEOTIDE SEQUENCE [LARGE SCALE GENOMIC DNA]</scope>
    <source>
        <strain evidence="3 4">CBS 4282</strain>
    </source>
</reference>
<evidence type="ECO:0000313" key="3">
    <source>
        <dbReference type="EMBL" id="TXT11179.1"/>
    </source>
</evidence>
<dbReference type="Pfam" id="PF08487">
    <property type="entry name" value="VIT"/>
    <property type="match status" value="1"/>
</dbReference>
<dbReference type="InterPro" id="IPR002035">
    <property type="entry name" value="VWF_A"/>
</dbReference>
<feature type="domain" description="VIT" evidence="2">
    <location>
        <begin position="14"/>
        <end position="145"/>
    </location>
</feature>
<dbReference type="PROSITE" id="PS50234">
    <property type="entry name" value="VWFA"/>
    <property type="match status" value="1"/>
</dbReference>
<keyword evidence="4" id="KW-1185">Reference proteome</keyword>
<dbReference type="EMBL" id="QKWK01000004">
    <property type="protein sequence ID" value="TXT11179.1"/>
    <property type="molecule type" value="Genomic_DNA"/>
</dbReference>
<evidence type="ECO:0000313" key="4">
    <source>
        <dbReference type="Proteomes" id="UP000473826"/>
    </source>
</evidence>
<dbReference type="PANTHER" id="PTHR45737:SF6">
    <property type="entry name" value="VON WILLEBRAND FACTOR A DOMAIN-CONTAINING PROTEIN 5A"/>
    <property type="match status" value="1"/>
</dbReference>
<sequence length="1122" mass="117332">MPYLPFCGCYTIITITESWGVRYEKRYLPIVGIDSHTRILATTSRTTLTQTFQNTNSTPLNEVQYTFPLYDGVTVVGFTFTVAGVTTRGVVKEREEAKAEYKAAVDRGETAGLLEQNLDAGDVFATSIGNVPAGETVTVKIEYLGVLQHDAQVDGIRLTIPTAVAPRYGQSDVYSTPAQLADEPFKVTVDAEVPAGSAIKSIQSPSHGIAVSIGTLSTAPDDEPSFTKASATLALKSTSLDKDFVIQVVASNLGEPSAVLETHPTIPNQRALMASLVPKFDLPSEAPELVFICDRSGSMGGKIDDLKSALRIFLKSLPVGVKFNICSFGSSFDFLWPKSQSYSAVTLQSATTYVDGFAANYGGTEMLQPVAATFKQRYTDINLEVFLLTDGEIWDQERLFKLINETVEESKGAVRVFTLGIGSGASSALVEGVARAGKGFSQSVADNEKMDKKVIRMLKASLLPQISDYTLEIKYDKPEIAVDGGDDFEIVDQTTIAAADQSKSKSTSPVKKAFSFFNKSQKDDDTIKVDLNAALPAITVPKYLQTPHEIPPLFPYNRTNVYVLLSDTTPTRTPSSVILRATSKHGPLELEIPIAVLDQKQETIHQLAARDAVHDLEEGRGWLTKAKDANGSSIKDKYPGRFDDLVKREAVRLGVTYQVGGKWCSFVAIRESPDGKTQAVGEAVEAHNDVAHNDPRAINTRMLNAPFFGAVPRGAAAVPQAQAAPSFGAGRTGAAAPSFGRTGAARTGAAGHAAAPLFGAARTGALPPPPPAAACPAPASAYAQTGMFGSSGASFGFSTSSGTAPAQFDQATVIRGYAGFGGGGSSAGFGGGGGSAGFGGPGLFGAAAPAAAAPSSLFGPSATAPGGLFGPKPTGSFGQASPATGSLFGQSATGSLFGQGNRNAFGEPAAASGGLFSSSKPAVAGGLSSFGATPGVGFGSSHQSGAPTLFGSPCSPAYSPTSPVSPCMAAANEDTVLAPPQVYVDPQVMAQYESERLCAESAPIQDEDEDEEDDEVALSTDILGTLIQLQAFEGNWSWRGTLERILGVPASQVGAQAAKVDTKYTKGGDITATAATIAYFKKKLADEHEVWELVVEKAKAWLAAKVGQATAKSLVAELEALI</sequence>
<dbReference type="InterPro" id="IPR036465">
    <property type="entry name" value="vWFA_dom_sf"/>
</dbReference>
<dbReference type="AlphaFoldDB" id="A0A7D8Z4E3"/>